<evidence type="ECO:0000313" key="3">
    <source>
        <dbReference type="Proteomes" id="UP000294662"/>
    </source>
</evidence>
<proteinExistence type="predicted"/>
<dbReference type="RefSeq" id="WP_132831224.1">
    <property type="nucleotide sequence ID" value="NZ_SMFP01000018.1"/>
</dbReference>
<dbReference type="SMART" id="SM00530">
    <property type="entry name" value="HTH_XRE"/>
    <property type="match status" value="1"/>
</dbReference>
<evidence type="ECO:0000259" key="1">
    <source>
        <dbReference type="PROSITE" id="PS50943"/>
    </source>
</evidence>
<organism evidence="2 3">
    <name type="scientific">Antarcticimicrobium sediminis</name>
    <dbReference type="NCBI Taxonomy" id="2546227"/>
    <lineage>
        <taxon>Bacteria</taxon>
        <taxon>Pseudomonadati</taxon>
        <taxon>Pseudomonadota</taxon>
        <taxon>Alphaproteobacteria</taxon>
        <taxon>Rhodobacterales</taxon>
        <taxon>Paracoccaceae</taxon>
        <taxon>Antarcticimicrobium</taxon>
    </lineage>
</organism>
<dbReference type="GO" id="GO:0003677">
    <property type="term" value="F:DNA binding"/>
    <property type="evidence" value="ECO:0007669"/>
    <property type="project" value="InterPro"/>
</dbReference>
<dbReference type="Pfam" id="PF01381">
    <property type="entry name" value="HTH_3"/>
    <property type="match status" value="1"/>
</dbReference>
<dbReference type="InterPro" id="IPR001387">
    <property type="entry name" value="Cro/C1-type_HTH"/>
</dbReference>
<dbReference type="EMBL" id="SMFP01000018">
    <property type="protein sequence ID" value="TDE34682.1"/>
    <property type="molecule type" value="Genomic_DNA"/>
</dbReference>
<keyword evidence="3" id="KW-1185">Reference proteome</keyword>
<dbReference type="Gene3D" id="1.10.260.40">
    <property type="entry name" value="lambda repressor-like DNA-binding domains"/>
    <property type="match status" value="1"/>
</dbReference>
<gene>
    <name evidence="2" type="ORF">E1B25_19335</name>
</gene>
<comment type="caution">
    <text evidence="2">The sequence shown here is derived from an EMBL/GenBank/DDBJ whole genome shotgun (WGS) entry which is preliminary data.</text>
</comment>
<dbReference type="AlphaFoldDB" id="A0A4R5EJU0"/>
<accession>A0A4R5EJU0</accession>
<dbReference type="OrthoDB" id="7855140at2"/>
<dbReference type="Proteomes" id="UP000294662">
    <property type="component" value="Unassembled WGS sequence"/>
</dbReference>
<protein>
    <submittedName>
        <fullName evidence="2">XRE family transcriptional regulator</fullName>
    </submittedName>
</protein>
<evidence type="ECO:0000313" key="2">
    <source>
        <dbReference type="EMBL" id="TDE34682.1"/>
    </source>
</evidence>
<dbReference type="SUPFAM" id="SSF47413">
    <property type="entry name" value="lambda repressor-like DNA-binding domains"/>
    <property type="match status" value="1"/>
</dbReference>
<dbReference type="CDD" id="cd00093">
    <property type="entry name" value="HTH_XRE"/>
    <property type="match status" value="1"/>
</dbReference>
<name>A0A4R5EJU0_9RHOB</name>
<dbReference type="InterPro" id="IPR010982">
    <property type="entry name" value="Lambda_DNA-bd_dom_sf"/>
</dbReference>
<feature type="domain" description="HTH cro/C1-type" evidence="1">
    <location>
        <begin position="33"/>
        <end position="87"/>
    </location>
</feature>
<reference evidence="2 3" key="1">
    <citation type="submission" date="2019-03" db="EMBL/GenBank/DDBJ databases">
        <authorList>
            <person name="Zhang S."/>
        </authorList>
    </citation>
    <scope>NUCLEOTIDE SEQUENCE [LARGE SCALE GENOMIC DNA]</scope>
    <source>
        <strain evidence="2 3">S4J41</strain>
    </source>
</reference>
<dbReference type="PROSITE" id="PS50943">
    <property type="entry name" value="HTH_CROC1"/>
    <property type="match status" value="1"/>
</dbReference>
<sequence length="149" mass="16825">MTNEHEEIYDPEVFDGPEQHDQVISDLLVPQLFRKALEEADINQSELARRTRLSRDAISRYATGRTRIPDSKLLIIAEALGTKPSRIVPKRKSLDGIPLRRPEDPDFTIRPAGKPGMVRLEISADIELEIATQIVAMMTKKIPRNEEAG</sequence>